<dbReference type="GeneID" id="97266591"/>
<dbReference type="Proteomes" id="UP000292693">
    <property type="component" value="Unassembled WGS sequence"/>
</dbReference>
<dbReference type="InterPro" id="IPR004352">
    <property type="entry name" value="GH114_TIM-barrel"/>
</dbReference>
<feature type="signal peptide" evidence="2">
    <location>
        <begin position="1"/>
        <end position="26"/>
    </location>
</feature>
<gene>
    <name evidence="5" type="ORF">C0Q92_04910</name>
    <name evidence="4" type="ORF">ScoT_11450</name>
</gene>
<comment type="caution">
    <text evidence="5">The sequence shown here is derived from an EMBL/GenBank/DDBJ whole genome shotgun (WGS) entry which is preliminary data.</text>
</comment>
<keyword evidence="2" id="KW-0732">Signal</keyword>
<dbReference type="EMBL" id="PKLL01000004">
    <property type="protein sequence ID" value="RZE27761.1"/>
    <property type="molecule type" value="Genomic_DNA"/>
</dbReference>
<evidence type="ECO:0000313" key="5">
    <source>
        <dbReference type="EMBL" id="RZE27761.1"/>
    </source>
</evidence>
<evidence type="ECO:0000256" key="2">
    <source>
        <dbReference type="SAM" id="SignalP"/>
    </source>
</evidence>
<feature type="domain" description="Glycoside-hydrolase family GH114 TIM-barrel" evidence="3">
    <location>
        <begin position="53"/>
        <end position="263"/>
    </location>
</feature>
<dbReference type="EMBL" id="BNDZ01000003">
    <property type="protein sequence ID" value="GHI44971.1"/>
    <property type="molecule type" value="Genomic_DNA"/>
</dbReference>
<feature type="chain" id="PRO_5040567999" description="Glycoside-hydrolase family GH114 TIM-barrel domain-containing protein" evidence="2">
    <location>
        <begin position="27"/>
        <end position="276"/>
    </location>
</feature>
<evidence type="ECO:0000313" key="6">
    <source>
        <dbReference type="Proteomes" id="UP000292693"/>
    </source>
</evidence>
<dbReference type="InterPro" id="IPR013785">
    <property type="entry name" value="Aldolase_TIM"/>
</dbReference>
<dbReference type="PANTHER" id="PTHR35273">
    <property type="entry name" value="ALPHA-1,4 POLYGALACTOSAMINIDASE, PUTATIVE (AFU_ORTHOLOGUE AFUA_3G07890)-RELATED"/>
    <property type="match status" value="1"/>
</dbReference>
<organism evidence="5 6">
    <name type="scientific">Streptomyces albidoflavus</name>
    <dbReference type="NCBI Taxonomy" id="1886"/>
    <lineage>
        <taxon>Bacteria</taxon>
        <taxon>Bacillati</taxon>
        <taxon>Actinomycetota</taxon>
        <taxon>Actinomycetes</taxon>
        <taxon>Kitasatosporales</taxon>
        <taxon>Streptomycetaceae</taxon>
        <taxon>Streptomyces</taxon>
        <taxon>Streptomyces albidoflavus group</taxon>
    </lineage>
</organism>
<dbReference type="PROSITE" id="PS51257">
    <property type="entry name" value="PROKAR_LIPOPROTEIN"/>
    <property type="match status" value="1"/>
</dbReference>
<dbReference type="Gene3D" id="3.20.20.70">
    <property type="entry name" value="Aldolase class I"/>
    <property type="match status" value="1"/>
</dbReference>
<reference evidence="5 6" key="1">
    <citation type="submission" date="2017-12" db="EMBL/GenBank/DDBJ databases">
        <title>Population genomics insights into the ecological differentiation and adaptive evolution in streptomycetes.</title>
        <authorList>
            <person name="Li Y."/>
            <person name="Huang Y."/>
        </authorList>
    </citation>
    <scope>NUCLEOTIDE SEQUENCE [LARGE SCALE GENOMIC DNA]</scope>
    <source>
        <strain evidence="5 6">NBRC 100770</strain>
    </source>
</reference>
<protein>
    <recommendedName>
        <fullName evidence="3">Glycoside-hydrolase family GH114 TIM-barrel domain-containing protein</fullName>
    </recommendedName>
</protein>
<accession>A0A126XY07</accession>
<dbReference type="Pfam" id="PF03537">
    <property type="entry name" value="Glyco_hydro_114"/>
    <property type="match status" value="1"/>
</dbReference>
<name>A0A126XY07_9ACTN</name>
<dbReference type="RefSeq" id="WP_030307311.1">
    <property type="nucleotide sequence ID" value="NZ_BNDZ01000003.1"/>
</dbReference>
<proteinExistence type="predicted"/>
<dbReference type="AlphaFoldDB" id="A0A126XY07"/>
<evidence type="ECO:0000256" key="1">
    <source>
        <dbReference type="SAM" id="MobiDB-lite"/>
    </source>
</evidence>
<dbReference type="Proteomes" id="UP001051844">
    <property type="component" value="Unassembled WGS sequence"/>
</dbReference>
<reference evidence="4" key="2">
    <citation type="submission" date="2022-09" db="EMBL/GenBank/DDBJ databases">
        <title>Whole genome shotgun sequence of Streptomyces albidoflavus NBRC 12854.</title>
        <authorList>
            <person name="Komaki H."/>
            <person name="Tamura T."/>
        </authorList>
    </citation>
    <scope>NUCLEOTIDE SEQUENCE</scope>
    <source>
        <strain evidence="4">NBRC 12854</strain>
    </source>
</reference>
<dbReference type="PANTHER" id="PTHR35273:SF2">
    <property type="entry name" value="ALPHA-GALACTOSIDASE"/>
    <property type="match status" value="1"/>
</dbReference>
<dbReference type="SUPFAM" id="SSF51445">
    <property type="entry name" value="(Trans)glycosidases"/>
    <property type="match status" value="1"/>
</dbReference>
<dbReference type="InterPro" id="IPR017853">
    <property type="entry name" value="GH"/>
</dbReference>
<evidence type="ECO:0000259" key="3">
    <source>
        <dbReference type="Pfam" id="PF03537"/>
    </source>
</evidence>
<sequence length="276" mass="29957">MNRRTRLACGLAALPLLLAGCGTSGSGGERAEPAESASPARKPKPPPLDAGLDYQLGGAYRPDDDVQVVVRDHGARPARGLYNVCYVNAFQAQPGARGWPEELLLRDSGGREVIDEDWDEVLLDLSTEELRRAAAARVGRWIDGCAQRGFDAVEPDNYDSFTRSDGLLDAADAQAYLALLVERAHSRGLAVAQKNTAELAADRKRLGLDFAVAEECGQYEECGVYDRAFDGRVLVVEYTEKGLERACEAADGRLSVVLRDRDVLPEDEEGYVRGAC</sequence>
<evidence type="ECO:0000313" key="4">
    <source>
        <dbReference type="EMBL" id="GHI44971.1"/>
    </source>
</evidence>
<feature type="region of interest" description="Disordered" evidence="1">
    <location>
        <begin position="24"/>
        <end position="51"/>
    </location>
</feature>